<gene>
    <name evidence="2" type="ORF">DCAR_0519923</name>
</gene>
<dbReference type="Proteomes" id="UP000077755">
    <property type="component" value="Chromosome 5"/>
</dbReference>
<proteinExistence type="inferred from homology"/>
<dbReference type="EMBL" id="CP093347">
    <property type="protein sequence ID" value="WOH00557.1"/>
    <property type="molecule type" value="Genomic_DNA"/>
</dbReference>
<organism evidence="2 3">
    <name type="scientific">Daucus carota subsp. sativus</name>
    <name type="common">Carrot</name>
    <dbReference type="NCBI Taxonomy" id="79200"/>
    <lineage>
        <taxon>Eukaryota</taxon>
        <taxon>Viridiplantae</taxon>
        <taxon>Streptophyta</taxon>
        <taxon>Embryophyta</taxon>
        <taxon>Tracheophyta</taxon>
        <taxon>Spermatophyta</taxon>
        <taxon>Magnoliopsida</taxon>
        <taxon>eudicotyledons</taxon>
        <taxon>Gunneridae</taxon>
        <taxon>Pentapetalae</taxon>
        <taxon>asterids</taxon>
        <taxon>campanulids</taxon>
        <taxon>Apiales</taxon>
        <taxon>Apiaceae</taxon>
        <taxon>Apioideae</taxon>
        <taxon>Scandiceae</taxon>
        <taxon>Daucinae</taxon>
        <taxon>Daucus</taxon>
        <taxon>Daucus sect. Daucus</taxon>
    </lineage>
</organism>
<dbReference type="InterPro" id="IPR006329">
    <property type="entry name" value="AMPD"/>
</dbReference>
<comment type="similarity">
    <text evidence="1">Belongs to the metallo-dependent hydrolases superfamily. Adenosine and AMP deaminases family.</text>
</comment>
<reference evidence="2" key="1">
    <citation type="journal article" date="2016" name="Nat. Genet.">
        <title>A high-quality carrot genome assembly provides new insights into carotenoid accumulation and asterid genome evolution.</title>
        <authorList>
            <person name="Iorizzo M."/>
            <person name="Ellison S."/>
            <person name="Senalik D."/>
            <person name="Zeng P."/>
            <person name="Satapoomin P."/>
            <person name="Huang J."/>
            <person name="Bowman M."/>
            <person name="Iovene M."/>
            <person name="Sanseverino W."/>
            <person name="Cavagnaro P."/>
            <person name="Yildiz M."/>
            <person name="Macko-Podgorni A."/>
            <person name="Moranska E."/>
            <person name="Grzebelus E."/>
            <person name="Grzebelus D."/>
            <person name="Ashrafi H."/>
            <person name="Zheng Z."/>
            <person name="Cheng S."/>
            <person name="Spooner D."/>
            <person name="Van Deynze A."/>
            <person name="Simon P."/>
        </authorList>
    </citation>
    <scope>NUCLEOTIDE SEQUENCE</scope>
    <source>
        <tissue evidence="2">Leaf</tissue>
    </source>
</reference>
<name>A0AAF0X500_DAUCS</name>
<dbReference type="GO" id="GO:0032264">
    <property type="term" value="P:IMP salvage"/>
    <property type="evidence" value="ECO:0007669"/>
    <property type="project" value="InterPro"/>
</dbReference>
<evidence type="ECO:0000256" key="1">
    <source>
        <dbReference type="ARBA" id="ARBA00006676"/>
    </source>
</evidence>
<dbReference type="Gene3D" id="3.20.20.140">
    <property type="entry name" value="Metal-dependent hydrolases"/>
    <property type="match status" value="1"/>
</dbReference>
<keyword evidence="3" id="KW-1185">Reference proteome</keyword>
<protein>
    <submittedName>
        <fullName evidence="2">Uncharacterized protein</fullName>
    </submittedName>
</protein>
<evidence type="ECO:0000313" key="2">
    <source>
        <dbReference type="EMBL" id="WOH00557.1"/>
    </source>
</evidence>
<accession>A0AAF0X500</accession>
<dbReference type="AlphaFoldDB" id="A0AAF0X500"/>
<reference evidence="2" key="2">
    <citation type="submission" date="2022-03" db="EMBL/GenBank/DDBJ databases">
        <title>Draft title - Genomic analysis of global carrot germplasm unveils the trajectory of domestication and the origin of high carotenoid orange carrot.</title>
        <authorList>
            <person name="Iorizzo M."/>
            <person name="Ellison S."/>
            <person name="Senalik D."/>
            <person name="Macko-Podgorni A."/>
            <person name="Grzebelus D."/>
            <person name="Bostan H."/>
            <person name="Rolling W."/>
            <person name="Curaba J."/>
            <person name="Simon P."/>
        </authorList>
    </citation>
    <scope>NUCLEOTIDE SEQUENCE</scope>
    <source>
        <tissue evidence="2">Leaf</tissue>
    </source>
</reference>
<dbReference type="GO" id="GO:0003876">
    <property type="term" value="F:AMP deaminase activity"/>
    <property type="evidence" value="ECO:0007669"/>
    <property type="project" value="InterPro"/>
</dbReference>
<dbReference type="Pfam" id="PF19326">
    <property type="entry name" value="AMP_deaminase"/>
    <property type="match status" value="1"/>
</dbReference>
<sequence>MKELSLLQLENLDSSSVKGLNQAFLFDFIFYLYFQIQDGVVHIYNLFPVNDAATFFTDLHCILKLITAGNMRKLCHHRLVLLEQPVPRTGSSASIISI</sequence>
<evidence type="ECO:0000313" key="3">
    <source>
        <dbReference type="Proteomes" id="UP000077755"/>
    </source>
</evidence>